<keyword evidence="6 9" id="KW-0812">Transmembrane</keyword>
<evidence type="ECO:0000256" key="8">
    <source>
        <dbReference type="ARBA" id="ARBA00023136"/>
    </source>
</evidence>
<dbReference type="GO" id="GO:0005315">
    <property type="term" value="F:phosphate transmembrane transporter activity"/>
    <property type="evidence" value="ECO:0007669"/>
    <property type="project" value="InterPro"/>
</dbReference>
<accession>A0A285BUM7</accession>
<protein>
    <recommendedName>
        <fullName evidence="10">Phosphate transport system permease protein</fullName>
    </recommendedName>
</protein>
<evidence type="ECO:0000256" key="4">
    <source>
        <dbReference type="ARBA" id="ARBA00022475"/>
    </source>
</evidence>
<evidence type="ECO:0000256" key="1">
    <source>
        <dbReference type="ARBA" id="ARBA00004651"/>
    </source>
</evidence>
<comment type="function">
    <text evidence="10">Part of the binding-protein-dependent transport system for phosphate; probably responsible for the translocation of the substrate across the membrane.</text>
</comment>
<keyword evidence="10" id="KW-0997">Cell inner membrane</keyword>
<feature type="transmembrane region" description="Helical" evidence="9">
    <location>
        <begin position="119"/>
        <end position="140"/>
    </location>
</feature>
<keyword evidence="7 9" id="KW-1133">Transmembrane helix</keyword>
<dbReference type="OrthoDB" id="9785113at2"/>
<dbReference type="InterPro" id="IPR035906">
    <property type="entry name" value="MetI-like_sf"/>
</dbReference>
<gene>
    <name evidence="12" type="ORF">SAMN06296273_0416</name>
</gene>
<comment type="subcellular location">
    <subcellularLocation>
        <location evidence="10">Cell inner membrane</location>
        <topology evidence="10">Multi-pass membrane protein</topology>
    </subcellularLocation>
    <subcellularLocation>
        <location evidence="1 9">Cell membrane</location>
        <topology evidence="1 9">Multi-pass membrane protein</topology>
    </subcellularLocation>
</comment>
<dbReference type="PANTHER" id="PTHR30425">
    <property type="entry name" value="PHOSPHATE TRANSPORT SYSTEM PERMEASE PROTEIN PST"/>
    <property type="match status" value="1"/>
</dbReference>
<dbReference type="PROSITE" id="PS50928">
    <property type="entry name" value="ABC_TM1"/>
    <property type="match status" value="1"/>
</dbReference>
<dbReference type="PANTHER" id="PTHR30425:SF1">
    <property type="entry name" value="PHOSPHATE TRANSPORT SYSTEM PERMEASE PROTEIN PSTC"/>
    <property type="match status" value="1"/>
</dbReference>
<keyword evidence="8 9" id="KW-0472">Membrane</keyword>
<keyword evidence="4" id="KW-1003">Cell membrane</keyword>
<feature type="transmembrane region" description="Helical" evidence="9">
    <location>
        <begin position="85"/>
        <end position="107"/>
    </location>
</feature>
<dbReference type="EMBL" id="LT907782">
    <property type="protein sequence ID" value="SNX58954.1"/>
    <property type="molecule type" value="Genomic_DNA"/>
</dbReference>
<dbReference type="SUPFAM" id="SSF161098">
    <property type="entry name" value="MetI-like"/>
    <property type="match status" value="1"/>
</dbReference>
<dbReference type="NCBIfam" id="TIGR02138">
    <property type="entry name" value="phosphate_pstC"/>
    <property type="match status" value="1"/>
</dbReference>
<evidence type="ECO:0000259" key="11">
    <source>
        <dbReference type="PROSITE" id="PS50928"/>
    </source>
</evidence>
<feature type="transmembrane region" description="Helical" evidence="9">
    <location>
        <begin position="152"/>
        <end position="173"/>
    </location>
</feature>
<evidence type="ECO:0000256" key="10">
    <source>
        <dbReference type="RuleBase" id="RU363054"/>
    </source>
</evidence>
<dbReference type="Proteomes" id="UP000242498">
    <property type="component" value="Chromosome I"/>
</dbReference>
<keyword evidence="3 9" id="KW-0813">Transport</keyword>
<dbReference type="Gene3D" id="1.10.3720.10">
    <property type="entry name" value="MetI-like"/>
    <property type="match status" value="1"/>
</dbReference>
<organism evidence="12 13">
    <name type="scientific">Nitrosomonas ureae</name>
    <dbReference type="NCBI Taxonomy" id="44577"/>
    <lineage>
        <taxon>Bacteria</taxon>
        <taxon>Pseudomonadati</taxon>
        <taxon>Pseudomonadota</taxon>
        <taxon>Betaproteobacteria</taxon>
        <taxon>Nitrosomonadales</taxon>
        <taxon>Nitrosomonadaceae</taxon>
        <taxon>Nitrosomonas</taxon>
    </lineage>
</organism>
<evidence type="ECO:0000256" key="9">
    <source>
        <dbReference type="RuleBase" id="RU363032"/>
    </source>
</evidence>
<dbReference type="GO" id="GO:0005886">
    <property type="term" value="C:plasma membrane"/>
    <property type="evidence" value="ECO:0007669"/>
    <property type="project" value="UniProtKB-SubCell"/>
</dbReference>
<feature type="transmembrane region" description="Helical" evidence="9">
    <location>
        <begin position="194"/>
        <end position="216"/>
    </location>
</feature>
<feature type="domain" description="ABC transmembrane type-1" evidence="11">
    <location>
        <begin position="76"/>
        <end position="283"/>
    </location>
</feature>
<proteinExistence type="inferred from homology"/>
<evidence type="ECO:0000256" key="5">
    <source>
        <dbReference type="ARBA" id="ARBA00022592"/>
    </source>
</evidence>
<dbReference type="GO" id="GO:0006817">
    <property type="term" value="P:phosphate ion transport"/>
    <property type="evidence" value="ECO:0007669"/>
    <property type="project" value="UniProtKB-KW"/>
</dbReference>
<evidence type="ECO:0000256" key="6">
    <source>
        <dbReference type="ARBA" id="ARBA00022692"/>
    </source>
</evidence>
<dbReference type="AlphaFoldDB" id="A0A285BUM7"/>
<dbReference type="InterPro" id="IPR000515">
    <property type="entry name" value="MetI-like"/>
</dbReference>
<dbReference type="Pfam" id="PF00528">
    <property type="entry name" value="BPD_transp_1"/>
    <property type="match status" value="1"/>
</dbReference>
<feature type="transmembrane region" description="Helical" evidence="9">
    <location>
        <begin position="263"/>
        <end position="286"/>
    </location>
</feature>
<feature type="transmembrane region" description="Helical" evidence="9">
    <location>
        <begin position="21"/>
        <end position="43"/>
    </location>
</feature>
<comment type="similarity">
    <text evidence="2 10">Belongs to the binding-protein-dependent transport system permease family. CysTW subfamily.</text>
</comment>
<dbReference type="InterPro" id="IPR051124">
    <property type="entry name" value="Phosphate_Transport_Permease"/>
</dbReference>
<evidence type="ECO:0000256" key="3">
    <source>
        <dbReference type="ARBA" id="ARBA00022448"/>
    </source>
</evidence>
<sequence length="292" mass="31239">MILSGRNILFRLILTDKLLISILRVGAMLAALVVLLILIFLIYESWPALSSLSITRFINDVSWHPLENTYNLMPMLSGTVLTSSGALLLAIPLSLASALFIVFYAPLHLATAYKRLIELLSGIPSVVFGFWGLTTLVPLINQWNPPGASLLAGILVLTMMILPTVTLTAYTALAAVPDELLRNAAALGLSRWGVINGVALPAAKTGVAAGIILAAARALGETMAVLMVAGNVVQYPETFFDPVRTLAANIALETAYAMGDHRAVLFVSGLLLMLLIMVLSGLVELLEQQRHA</sequence>
<keyword evidence="5 10" id="KW-0592">Phosphate transport</keyword>
<dbReference type="InterPro" id="IPR011864">
    <property type="entry name" value="Phosphate_PstC"/>
</dbReference>
<dbReference type="CDD" id="cd06261">
    <property type="entry name" value="TM_PBP2"/>
    <property type="match status" value="1"/>
</dbReference>
<name>A0A285BUM7_9PROT</name>
<evidence type="ECO:0000313" key="13">
    <source>
        <dbReference type="Proteomes" id="UP000242498"/>
    </source>
</evidence>
<evidence type="ECO:0000313" key="12">
    <source>
        <dbReference type="EMBL" id="SNX58954.1"/>
    </source>
</evidence>
<evidence type="ECO:0000256" key="2">
    <source>
        <dbReference type="ARBA" id="ARBA00007069"/>
    </source>
</evidence>
<reference evidence="12 13" key="1">
    <citation type="submission" date="2017-08" db="EMBL/GenBank/DDBJ databases">
        <authorList>
            <person name="de Groot N.N."/>
        </authorList>
    </citation>
    <scope>NUCLEOTIDE SEQUENCE [LARGE SCALE GENOMIC DNA]</scope>
    <source>
        <strain evidence="12 13">Nm15</strain>
    </source>
</reference>
<evidence type="ECO:0000256" key="7">
    <source>
        <dbReference type="ARBA" id="ARBA00022989"/>
    </source>
</evidence>